<feature type="transmembrane region" description="Helical" evidence="2">
    <location>
        <begin position="57"/>
        <end position="74"/>
    </location>
</feature>
<evidence type="ECO:0000256" key="2">
    <source>
        <dbReference type="SAM" id="Phobius"/>
    </source>
</evidence>
<accession>A0A645EMF3</accession>
<keyword evidence="2" id="KW-0472">Membrane</keyword>
<feature type="region of interest" description="Disordered" evidence="1">
    <location>
        <begin position="1"/>
        <end position="30"/>
    </location>
</feature>
<dbReference type="Pfam" id="PF26273">
    <property type="entry name" value="Gly_zipper"/>
    <property type="match status" value="1"/>
</dbReference>
<keyword evidence="2" id="KW-1133">Transmembrane helix</keyword>
<protein>
    <recommendedName>
        <fullName evidence="3">Glycine zipper-like domain-containing protein</fullName>
    </recommendedName>
</protein>
<feature type="domain" description="Glycine zipper-like" evidence="3">
    <location>
        <begin position="33"/>
        <end position="76"/>
    </location>
</feature>
<proteinExistence type="predicted"/>
<feature type="transmembrane region" description="Helical" evidence="2">
    <location>
        <begin position="34"/>
        <end position="51"/>
    </location>
</feature>
<dbReference type="AlphaFoldDB" id="A0A645EMF3"/>
<evidence type="ECO:0000259" key="3">
    <source>
        <dbReference type="Pfam" id="PF26273"/>
    </source>
</evidence>
<evidence type="ECO:0000313" key="4">
    <source>
        <dbReference type="EMBL" id="MPN01703.1"/>
    </source>
</evidence>
<reference evidence="4" key="1">
    <citation type="submission" date="2019-08" db="EMBL/GenBank/DDBJ databases">
        <authorList>
            <person name="Kucharzyk K."/>
            <person name="Murdoch R.W."/>
            <person name="Higgins S."/>
            <person name="Loffler F."/>
        </authorList>
    </citation>
    <scope>NUCLEOTIDE SEQUENCE</scope>
</reference>
<comment type="caution">
    <text evidence="4">The sequence shown here is derived from an EMBL/GenBank/DDBJ whole genome shotgun (WGS) entry which is preliminary data.</text>
</comment>
<gene>
    <name evidence="4" type="ORF">SDC9_148914</name>
</gene>
<dbReference type="EMBL" id="VSSQ01047697">
    <property type="protein sequence ID" value="MPN01703.1"/>
    <property type="molecule type" value="Genomic_DNA"/>
</dbReference>
<name>A0A645EMF3_9ZZZZ</name>
<organism evidence="4">
    <name type="scientific">bioreactor metagenome</name>
    <dbReference type="NCBI Taxonomy" id="1076179"/>
    <lineage>
        <taxon>unclassified sequences</taxon>
        <taxon>metagenomes</taxon>
        <taxon>ecological metagenomes</taxon>
    </lineage>
</organism>
<evidence type="ECO:0000256" key="1">
    <source>
        <dbReference type="SAM" id="MobiDB-lite"/>
    </source>
</evidence>
<feature type="compositionally biased region" description="Basic and acidic residues" evidence="1">
    <location>
        <begin position="1"/>
        <end position="13"/>
    </location>
</feature>
<keyword evidence="2" id="KW-0812">Transmembrane</keyword>
<dbReference type="InterPro" id="IPR058598">
    <property type="entry name" value="Gly_zipper-like_dom"/>
</dbReference>
<sequence>MDNPNKTDNKDLEESLSQPDEENVDKDETSETHYTGVFLSIGAGLGVAYGIMFDNLAIGISLGTALGLVIGAVIESSKKKK</sequence>